<reference evidence="1" key="1">
    <citation type="submission" date="2014-09" db="EMBL/GenBank/DDBJ databases">
        <authorList>
            <person name="Magalhaes I.L.F."/>
            <person name="Oliveira U."/>
            <person name="Santos F.R."/>
            <person name="Vidigal T.H.D.A."/>
            <person name="Brescovit A.D."/>
            <person name="Santos A.J."/>
        </authorList>
    </citation>
    <scope>NUCLEOTIDE SEQUENCE</scope>
    <source>
        <tissue evidence="1">Shoot tissue taken approximately 20 cm above the soil surface</tissue>
    </source>
</reference>
<dbReference type="EMBL" id="GBRH01196695">
    <property type="protein sequence ID" value="JAE01201.1"/>
    <property type="molecule type" value="Transcribed_RNA"/>
</dbReference>
<proteinExistence type="predicted"/>
<protein>
    <submittedName>
        <fullName evidence="1">Uncharacterized protein</fullName>
    </submittedName>
</protein>
<accession>A0A0A9ETL1</accession>
<reference evidence="1" key="2">
    <citation type="journal article" date="2015" name="Data Brief">
        <title>Shoot transcriptome of the giant reed, Arundo donax.</title>
        <authorList>
            <person name="Barrero R.A."/>
            <person name="Guerrero F.D."/>
            <person name="Moolhuijzen P."/>
            <person name="Goolsby J.A."/>
            <person name="Tidwell J."/>
            <person name="Bellgard S.E."/>
            <person name="Bellgard M.I."/>
        </authorList>
    </citation>
    <scope>NUCLEOTIDE SEQUENCE</scope>
    <source>
        <tissue evidence="1">Shoot tissue taken approximately 20 cm above the soil surface</tissue>
    </source>
</reference>
<evidence type="ECO:0000313" key="1">
    <source>
        <dbReference type="EMBL" id="JAE01201.1"/>
    </source>
</evidence>
<name>A0A0A9ETL1_ARUDO</name>
<organism evidence="1">
    <name type="scientific">Arundo donax</name>
    <name type="common">Giant reed</name>
    <name type="synonym">Donax arundinaceus</name>
    <dbReference type="NCBI Taxonomy" id="35708"/>
    <lineage>
        <taxon>Eukaryota</taxon>
        <taxon>Viridiplantae</taxon>
        <taxon>Streptophyta</taxon>
        <taxon>Embryophyta</taxon>
        <taxon>Tracheophyta</taxon>
        <taxon>Spermatophyta</taxon>
        <taxon>Magnoliopsida</taxon>
        <taxon>Liliopsida</taxon>
        <taxon>Poales</taxon>
        <taxon>Poaceae</taxon>
        <taxon>PACMAD clade</taxon>
        <taxon>Arundinoideae</taxon>
        <taxon>Arundineae</taxon>
        <taxon>Arundo</taxon>
    </lineage>
</organism>
<sequence length="32" mass="3864">MGGAWLCTHLWEHYQSRFTISFKPTKPRSRKL</sequence>
<dbReference type="AlphaFoldDB" id="A0A0A9ETL1"/>